<comment type="caution">
    <text evidence="1">The sequence shown here is derived from an EMBL/GenBank/DDBJ whole genome shotgun (WGS) entry which is preliminary data.</text>
</comment>
<dbReference type="EMBL" id="RAQO01000004">
    <property type="protein sequence ID" value="RKF19990.1"/>
    <property type="molecule type" value="Genomic_DNA"/>
</dbReference>
<protein>
    <submittedName>
        <fullName evidence="1">Uncharacterized protein</fullName>
    </submittedName>
</protein>
<gene>
    <name evidence="1" type="ORF">DBZ36_05935</name>
</gene>
<dbReference type="Proteomes" id="UP000286482">
    <property type="component" value="Unassembled WGS sequence"/>
</dbReference>
<reference evidence="1 2" key="1">
    <citation type="submission" date="2018-09" db="EMBL/GenBank/DDBJ databases">
        <authorList>
            <person name="Wang Z."/>
        </authorList>
    </citation>
    <scope>NUCLEOTIDE SEQUENCE [LARGE SCALE GENOMIC DNA]</scope>
    <source>
        <strain evidence="1 2">ALS 81</strain>
    </source>
</reference>
<accession>A0A420EH47</accession>
<proteinExistence type="predicted"/>
<evidence type="ECO:0000313" key="1">
    <source>
        <dbReference type="EMBL" id="RKF19990.1"/>
    </source>
</evidence>
<evidence type="ECO:0000313" key="2">
    <source>
        <dbReference type="Proteomes" id="UP000286482"/>
    </source>
</evidence>
<name>A0A420EH47_9ALTE</name>
<dbReference type="AlphaFoldDB" id="A0A420EH47"/>
<sequence>MNVVVFSNFMGAIVLQWSNFSLPVYIKMKIAIANESLAAMNMIDPCFYTTAYKQLCVIWHINTSKNAHVIKLITDYFFLIAACYKSFSDFGDYNRPMLN</sequence>
<organism evidence="1 2">
    <name type="scientific">Alginatibacterium sediminis</name>
    <dbReference type="NCBI Taxonomy" id="2164068"/>
    <lineage>
        <taxon>Bacteria</taxon>
        <taxon>Pseudomonadati</taxon>
        <taxon>Pseudomonadota</taxon>
        <taxon>Gammaproteobacteria</taxon>
        <taxon>Alteromonadales</taxon>
        <taxon>Alteromonadaceae</taxon>
        <taxon>Alginatibacterium</taxon>
    </lineage>
</organism>
<keyword evidence="2" id="KW-1185">Reference proteome</keyword>